<dbReference type="AlphaFoldDB" id="A0A545U744"/>
<dbReference type="PANTHER" id="PTHR38011:SF7">
    <property type="entry name" value="2,5-DIAMINO-6-RIBOSYLAMINO-4(3H)-PYRIMIDINONE 5'-PHOSPHATE REDUCTASE"/>
    <property type="match status" value="1"/>
</dbReference>
<evidence type="ECO:0000256" key="11">
    <source>
        <dbReference type="ARBA" id="ARBA00023002"/>
    </source>
</evidence>
<dbReference type="GO" id="GO:0050661">
    <property type="term" value="F:NADP binding"/>
    <property type="evidence" value="ECO:0007669"/>
    <property type="project" value="InterPro"/>
</dbReference>
<dbReference type="SUPFAM" id="SSF53597">
    <property type="entry name" value="Dihydrofolate reductase-like"/>
    <property type="match status" value="1"/>
</dbReference>
<dbReference type="InterPro" id="IPR004794">
    <property type="entry name" value="Eubact_RibD"/>
</dbReference>
<evidence type="ECO:0000256" key="9">
    <source>
        <dbReference type="ARBA" id="ARBA00022833"/>
    </source>
</evidence>
<evidence type="ECO:0000259" key="17">
    <source>
        <dbReference type="PROSITE" id="PS51747"/>
    </source>
</evidence>
<dbReference type="Pfam" id="PF00383">
    <property type="entry name" value="dCMP_cyt_deam_1"/>
    <property type="match status" value="1"/>
</dbReference>
<dbReference type="UniPathway" id="UPA00275">
    <property type="reaction ID" value="UER00401"/>
</dbReference>
<reference evidence="18 19" key="1">
    <citation type="submission" date="2019-07" db="EMBL/GenBank/DDBJ databases">
        <title>Draft genome for Aliikangiella sp. M105.</title>
        <authorList>
            <person name="Wang G."/>
        </authorList>
    </citation>
    <scope>NUCLEOTIDE SEQUENCE [LARGE SCALE GENOMIC DNA]</scope>
    <source>
        <strain evidence="18 19">M105</strain>
    </source>
</reference>
<dbReference type="InterPro" id="IPR016192">
    <property type="entry name" value="APOBEC/CMP_deaminase_Zn-bd"/>
</dbReference>
<evidence type="ECO:0000256" key="7">
    <source>
        <dbReference type="ARBA" id="ARBA00022723"/>
    </source>
</evidence>
<dbReference type="InterPro" id="IPR024072">
    <property type="entry name" value="DHFR-like_dom_sf"/>
</dbReference>
<dbReference type="InterPro" id="IPR016193">
    <property type="entry name" value="Cytidine_deaminase-like"/>
</dbReference>
<feature type="binding site" evidence="16">
    <location>
        <position position="93"/>
    </location>
    <ligand>
        <name>Zn(2+)</name>
        <dbReference type="ChEBI" id="CHEBI:29105"/>
        <note>catalytic</note>
    </ligand>
</feature>
<evidence type="ECO:0000256" key="4">
    <source>
        <dbReference type="ARBA" id="ARBA00005259"/>
    </source>
</evidence>
<sequence>MNANFPLKKQTNWTSYDREMMSLALNLAEKGQYTARPNPMVGCVIVRTDKQQPEIVGQGWHQKSGLPHAEVNALSEAGDKARGATCYVTLEPCAHYGKTGPCTQALIDAGVSKVIAAMHDPNPSVSGKGFKLLMDAGITVEYGLMEAQARKLIRGFVSRFEKKRPWITCKLAMSLDGRTALADGSSQWITGSAARADVQKLRARQDAIITGIGTVLADNPSLNVRAQSDEPTTDEDDWFYQACDIGFSQPARILLDREKRAQVKAKIFNDDAQVFWLSDNFAQIQKENHLTRLSGFESLSEMLKYFAEQQGMNNLLLESGHQLAGEFLKQQLIDELVVYVAPKLMGNQAMGLFDLNINKMQITPELHLLDLRRIGDDIRLTYSFESNNS</sequence>
<dbReference type="PROSITE" id="PS00903">
    <property type="entry name" value="CYT_DCMP_DEAMINASES_1"/>
    <property type="match status" value="1"/>
</dbReference>
<dbReference type="GO" id="GO:0008703">
    <property type="term" value="F:5-amino-6-(5-phosphoribosylamino)uracil reductase activity"/>
    <property type="evidence" value="ECO:0007669"/>
    <property type="project" value="UniProtKB-EC"/>
</dbReference>
<evidence type="ECO:0000256" key="3">
    <source>
        <dbReference type="ARBA" id="ARBA00004910"/>
    </source>
</evidence>
<keyword evidence="6 13" id="KW-0686">Riboflavin biosynthesis</keyword>
<evidence type="ECO:0000313" key="19">
    <source>
        <dbReference type="Proteomes" id="UP000315439"/>
    </source>
</evidence>
<feature type="binding site" evidence="16">
    <location>
        <position position="102"/>
    </location>
    <ligand>
        <name>Zn(2+)</name>
        <dbReference type="ChEBI" id="CHEBI:29105"/>
        <note>catalytic</note>
    </ligand>
</feature>
<feature type="binding site" evidence="15">
    <location>
        <position position="172"/>
    </location>
    <ligand>
        <name>NADP(+)</name>
        <dbReference type="ChEBI" id="CHEBI:58349"/>
    </ligand>
</feature>
<feature type="binding site" evidence="15">
    <location>
        <position position="222"/>
    </location>
    <ligand>
        <name>substrate</name>
    </ligand>
</feature>
<keyword evidence="9 13" id="KW-0862">Zinc</keyword>
<dbReference type="GO" id="GO:0008270">
    <property type="term" value="F:zinc ion binding"/>
    <property type="evidence" value="ECO:0007669"/>
    <property type="project" value="InterPro"/>
</dbReference>
<dbReference type="PANTHER" id="PTHR38011">
    <property type="entry name" value="DIHYDROFOLATE REDUCTASE FAMILY PROTEIN (AFU_ORTHOLOGUE AFUA_8G06820)"/>
    <property type="match status" value="1"/>
</dbReference>
<dbReference type="OrthoDB" id="9800865at2"/>
<dbReference type="EC" id="1.1.1.193" evidence="13"/>
<evidence type="ECO:0000256" key="2">
    <source>
        <dbReference type="ARBA" id="ARBA00004882"/>
    </source>
</evidence>
<evidence type="ECO:0000256" key="12">
    <source>
        <dbReference type="ARBA" id="ARBA00023268"/>
    </source>
</evidence>
<feature type="active site" description="Proton donor" evidence="14">
    <location>
        <position position="70"/>
    </location>
</feature>
<dbReference type="GO" id="GO:0008835">
    <property type="term" value="F:diaminohydroxyphosphoribosylaminopyrimidine deaminase activity"/>
    <property type="evidence" value="ECO:0007669"/>
    <property type="project" value="UniProtKB-EC"/>
</dbReference>
<dbReference type="NCBIfam" id="TIGR00227">
    <property type="entry name" value="ribD_Cterm"/>
    <property type="match status" value="1"/>
</dbReference>
<feature type="binding site" evidence="15">
    <location>
        <position position="218"/>
    </location>
    <ligand>
        <name>NADP(+)</name>
        <dbReference type="ChEBI" id="CHEBI:58349"/>
    </ligand>
</feature>
<dbReference type="InterPro" id="IPR011549">
    <property type="entry name" value="RibD_C"/>
</dbReference>
<dbReference type="GO" id="GO:0009231">
    <property type="term" value="P:riboflavin biosynthetic process"/>
    <property type="evidence" value="ECO:0007669"/>
    <property type="project" value="UniProtKB-UniPathway"/>
</dbReference>
<proteinExistence type="inferred from homology"/>
<evidence type="ECO:0000256" key="15">
    <source>
        <dbReference type="PIRSR" id="PIRSR006769-2"/>
    </source>
</evidence>
<dbReference type="SUPFAM" id="SSF53927">
    <property type="entry name" value="Cytidine deaminase-like"/>
    <property type="match status" value="1"/>
</dbReference>
<feature type="binding site" evidence="15">
    <location>
        <position position="188"/>
    </location>
    <ligand>
        <name>NADP(+)</name>
        <dbReference type="ChEBI" id="CHEBI:58349"/>
    </ligand>
</feature>
<dbReference type="NCBIfam" id="TIGR00326">
    <property type="entry name" value="eubact_ribD"/>
    <property type="match status" value="1"/>
</dbReference>
<comment type="pathway">
    <text evidence="3 13">Cofactor biosynthesis; riboflavin biosynthesis; 5-amino-6-(D-ribitylamino)uracil from GTP: step 3/4.</text>
</comment>
<organism evidence="18 19">
    <name type="scientific">Aliikangiella coralliicola</name>
    <dbReference type="NCBI Taxonomy" id="2592383"/>
    <lineage>
        <taxon>Bacteria</taxon>
        <taxon>Pseudomonadati</taxon>
        <taxon>Pseudomonadota</taxon>
        <taxon>Gammaproteobacteria</taxon>
        <taxon>Oceanospirillales</taxon>
        <taxon>Pleioneaceae</taxon>
        <taxon>Aliikangiella</taxon>
    </lineage>
</organism>
<comment type="pathway">
    <text evidence="2 13">Cofactor biosynthesis; riboflavin biosynthesis; 5-amino-6-(D-ribitylamino)uracil from GTP: step 2/4.</text>
</comment>
<feature type="binding site" evidence="15">
    <location>
        <position position="186"/>
    </location>
    <ligand>
        <name>substrate</name>
    </ligand>
</feature>
<evidence type="ECO:0000313" key="18">
    <source>
        <dbReference type="EMBL" id="TQV85298.1"/>
    </source>
</evidence>
<dbReference type="EC" id="3.5.4.26" evidence="13"/>
<keyword evidence="8 13" id="KW-0378">Hydrolase</keyword>
<gene>
    <name evidence="18" type="primary">ribD</name>
    <name evidence="18" type="ORF">FLL46_19215</name>
</gene>
<comment type="catalytic activity">
    <reaction evidence="13">
        <text>2,5-diamino-6-hydroxy-4-(5-phosphoribosylamino)-pyrimidine + H2O + H(+) = 5-amino-6-(5-phospho-D-ribosylamino)uracil + NH4(+)</text>
        <dbReference type="Rhea" id="RHEA:21868"/>
        <dbReference type="ChEBI" id="CHEBI:15377"/>
        <dbReference type="ChEBI" id="CHEBI:15378"/>
        <dbReference type="ChEBI" id="CHEBI:28938"/>
        <dbReference type="ChEBI" id="CHEBI:58453"/>
        <dbReference type="ChEBI" id="CHEBI:58614"/>
        <dbReference type="EC" id="3.5.4.26"/>
    </reaction>
</comment>
<comment type="function">
    <text evidence="1 13">Converts 2,5-diamino-6-(ribosylamino)-4(3h)-pyrimidinone 5'-phosphate into 5-amino-6-(ribosylamino)-2,4(1h,3h)-pyrimidinedione 5'-phosphate.</text>
</comment>
<dbReference type="Gene3D" id="3.40.140.10">
    <property type="entry name" value="Cytidine Deaminase, domain 2"/>
    <property type="match status" value="1"/>
</dbReference>
<dbReference type="Pfam" id="PF01872">
    <property type="entry name" value="RibD_C"/>
    <property type="match status" value="1"/>
</dbReference>
<comment type="similarity">
    <text evidence="4 13">In the N-terminal section; belongs to the cytidine and deoxycytidylate deaminase family.</text>
</comment>
<evidence type="ECO:0000256" key="14">
    <source>
        <dbReference type="PIRSR" id="PIRSR006769-1"/>
    </source>
</evidence>
<protein>
    <recommendedName>
        <fullName evidence="13">Riboflavin biosynthesis protein RibD</fullName>
    </recommendedName>
    <domain>
        <recommendedName>
            <fullName evidence="13">Diaminohydroxyphosphoribosylaminopyrimidine deaminase</fullName>
            <shortName evidence="13">DRAP deaminase</shortName>
            <ecNumber evidence="13">3.5.4.26</ecNumber>
        </recommendedName>
        <alternativeName>
            <fullName evidence="13">Riboflavin-specific deaminase</fullName>
        </alternativeName>
    </domain>
    <domain>
        <recommendedName>
            <fullName evidence="13">5-amino-6-(5-phosphoribosylamino)uracil reductase</fullName>
            <ecNumber evidence="13">1.1.1.193</ecNumber>
        </recommendedName>
        <alternativeName>
            <fullName evidence="13">HTP reductase</fullName>
        </alternativeName>
    </domain>
</protein>
<dbReference type="InterPro" id="IPR002734">
    <property type="entry name" value="RibDG_C"/>
</dbReference>
<keyword evidence="11 13" id="KW-0560">Oxidoreductase</keyword>
<keyword evidence="7 13" id="KW-0479">Metal-binding</keyword>
<keyword evidence="19" id="KW-1185">Reference proteome</keyword>
<dbReference type="EMBL" id="VIKS01000012">
    <property type="protein sequence ID" value="TQV85298.1"/>
    <property type="molecule type" value="Genomic_DNA"/>
</dbReference>
<dbReference type="CDD" id="cd01284">
    <property type="entry name" value="Riboflavin_deaminase-reductase"/>
    <property type="match status" value="1"/>
</dbReference>
<dbReference type="FunFam" id="3.40.140.10:FF:000025">
    <property type="entry name" value="Riboflavin biosynthesis protein RibD"/>
    <property type="match status" value="1"/>
</dbReference>
<evidence type="ECO:0000256" key="10">
    <source>
        <dbReference type="ARBA" id="ARBA00022857"/>
    </source>
</evidence>
<evidence type="ECO:0000256" key="8">
    <source>
        <dbReference type="ARBA" id="ARBA00022801"/>
    </source>
</evidence>
<name>A0A545U744_9GAMM</name>
<keyword evidence="10 13" id="KW-0521">NADP</keyword>
<feature type="binding site" evidence="15">
    <location>
        <position position="202"/>
    </location>
    <ligand>
        <name>substrate</name>
    </ligand>
</feature>
<feature type="binding site" evidence="15">
    <location>
        <position position="214"/>
    </location>
    <ligand>
        <name>NADP(+)</name>
        <dbReference type="ChEBI" id="CHEBI:58349"/>
    </ligand>
</feature>
<feature type="binding site" evidence="16">
    <location>
        <position position="68"/>
    </location>
    <ligand>
        <name>Zn(2+)</name>
        <dbReference type="ChEBI" id="CHEBI:29105"/>
        <note>catalytic</note>
    </ligand>
</feature>
<dbReference type="PROSITE" id="PS51747">
    <property type="entry name" value="CYT_DCMP_DEAMINASES_2"/>
    <property type="match status" value="1"/>
</dbReference>
<comment type="catalytic activity">
    <reaction evidence="13">
        <text>5-amino-6-(5-phospho-D-ribitylamino)uracil + NADP(+) = 5-amino-6-(5-phospho-D-ribosylamino)uracil + NADPH + H(+)</text>
        <dbReference type="Rhea" id="RHEA:17845"/>
        <dbReference type="ChEBI" id="CHEBI:15378"/>
        <dbReference type="ChEBI" id="CHEBI:57783"/>
        <dbReference type="ChEBI" id="CHEBI:58349"/>
        <dbReference type="ChEBI" id="CHEBI:58421"/>
        <dbReference type="ChEBI" id="CHEBI:58453"/>
        <dbReference type="EC" id="1.1.1.193"/>
    </reaction>
</comment>
<comment type="caution">
    <text evidence="18">The sequence shown here is derived from an EMBL/GenBank/DDBJ whole genome shotgun (WGS) entry which is preliminary data.</text>
</comment>
<keyword evidence="12" id="KW-0511">Multifunctional enzyme</keyword>
<dbReference type="RefSeq" id="WP_142932975.1">
    <property type="nucleotide sequence ID" value="NZ_ML660168.1"/>
</dbReference>
<feature type="binding site" evidence="15">
    <location>
        <position position="225"/>
    </location>
    <ligand>
        <name>substrate</name>
    </ligand>
</feature>
<evidence type="ECO:0000256" key="6">
    <source>
        <dbReference type="ARBA" id="ARBA00022619"/>
    </source>
</evidence>
<dbReference type="Proteomes" id="UP000315439">
    <property type="component" value="Unassembled WGS sequence"/>
</dbReference>
<dbReference type="PIRSF" id="PIRSF006769">
    <property type="entry name" value="RibD"/>
    <property type="match status" value="1"/>
</dbReference>
<feature type="domain" description="CMP/dCMP-type deaminase" evidence="17">
    <location>
        <begin position="15"/>
        <end position="140"/>
    </location>
</feature>
<dbReference type="Gene3D" id="3.40.430.10">
    <property type="entry name" value="Dihydrofolate Reductase, subunit A"/>
    <property type="match status" value="1"/>
</dbReference>
<dbReference type="InterPro" id="IPR002125">
    <property type="entry name" value="CMP_dCMP_dom"/>
</dbReference>
<dbReference type="InterPro" id="IPR050765">
    <property type="entry name" value="Riboflavin_Biosynth_HTPR"/>
</dbReference>
<evidence type="ECO:0000256" key="1">
    <source>
        <dbReference type="ARBA" id="ARBA00002151"/>
    </source>
</evidence>
<evidence type="ECO:0000256" key="5">
    <source>
        <dbReference type="ARBA" id="ARBA00007417"/>
    </source>
</evidence>
<accession>A0A545U744</accession>
<evidence type="ECO:0000256" key="16">
    <source>
        <dbReference type="PIRSR" id="PIRSR006769-3"/>
    </source>
</evidence>
<comment type="similarity">
    <text evidence="5 13">In the C-terminal section; belongs to the HTP reductase family.</text>
</comment>
<evidence type="ECO:0000256" key="13">
    <source>
        <dbReference type="PIRNR" id="PIRNR006769"/>
    </source>
</evidence>
<comment type="cofactor">
    <cofactor evidence="13 16">
        <name>Zn(2+)</name>
        <dbReference type="ChEBI" id="CHEBI:29105"/>
    </cofactor>
    <text evidence="13 16">Binds 1 zinc ion.</text>
</comment>
<feature type="binding site" evidence="15">
    <location>
        <position position="318"/>
    </location>
    <ligand>
        <name>substrate</name>
    </ligand>
</feature>